<feature type="compositionally biased region" description="Polar residues" evidence="1">
    <location>
        <begin position="542"/>
        <end position="552"/>
    </location>
</feature>
<gene>
    <name evidence="2" type="ORF">Tco_0702392</name>
</gene>
<name>A0ABQ4XWG7_9ASTR</name>
<feature type="compositionally biased region" description="Low complexity" evidence="1">
    <location>
        <begin position="304"/>
        <end position="321"/>
    </location>
</feature>
<evidence type="ECO:0000313" key="2">
    <source>
        <dbReference type="EMBL" id="GJS69551.1"/>
    </source>
</evidence>
<comment type="caution">
    <text evidence="2">The sequence shown here is derived from an EMBL/GenBank/DDBJ whole genome shotgun (WGS) entry which is preliminary data.</text>
</comment>
<reference evidence="2" key="2">
    <citation type="submission" date="2022-01" db="EMBL/GenBank/DDBJ databases">
        <authorList>
            <person name="Yamashiro T."/>
            <person name="Shiraishi A."/>
            <person name="Satake H."/>
            <person name="Nakayama K."/>
        </authorList>
    </citation>
    <scope>NUCLEOTIDE SEQUENCE</scope>
</reference>
<dbReference type="EMBL" id="BQNB010009869">
    <property type="protein sequence ID" value="GJS69551.1"/>
    <property type="molecule type" value="Genomic_DNA"/>
</dbReference>
<feature type="compositionally biased region" description="Low complexity" evidence="1">
    <location>
        <begin position="72"/>
        <end position="99"/>
    </location>
</feature>
<feature type="compositionally biased region" description="Polar residues" evidence="1">
    <location>
        <begin position="322"/>
        <end position="332"/>
    </location>
</feature>
<feature type="region of interest" description="Disordered" evidence="1">
    <location>
        <begin position="298"/>
        <end position="389"/>
    </location>
</feature>
<feature type="compositionally biased region" description="Low complexity" evidence="1">
    <location>
        <begin position="349"/>
        <end position="371"/>
    </location>
</feature>
<feature type="compositionally biased region" description="Low complexity" evidence="1">
    <location>
        <begin position="246"/>
        <end position="256"/>
    </location>
</feature>
<evidence type="ECO:0000313" key="3">
    <source>
        <dbReference type="Proteomes" id="UP001151760"/>
    </source>
</evidence>
<evidence type="ECO:0000256" key="1">
    <source>
        <dbReference type="SAM" id="MobiDB-lite"/>
    </source>
</evidence>
<feature type="region of interest" description="Disordered" evidence="1">
    <location>
        <begin position="38"/>
        <end position="99"/>
    </location>
</feature>
<feature type="compositionally biased region" description="Basic and acidic residues" evidence="1">
    <location>
        <begin position="59"/>
        <end position="71"/>
    </location>
</feature>
<dbReference type="Proteomes" id="UP001151760">
    <property type="component" value="Unassembled WGS sequence"/>
</dbReference>
<protein>
    <submittedName>
        <fullName evidence="2">Uncharacterized protein</fullName>
    </submittedName>
</protein>
<reference evidence="2" key="1">
    <citation type="journal article" date="2022" name="Int. J. Mol. Sci.">
        <title>Draft Genome of Tanacetum Coccineum: Genomic Comparison of Closely Related Tanacetum-Family Plants.</title>
        <authorList>
            <person name="Yamashiro T."/>
            <person name="Shiraishi A."/>
            <person name="Nakayama K."/>
            <person name="Satake H."/>
        </authorList>
    </citation>
    <scope>NUCLEOTIDE SEQUENCE</scope>
</reference>
<feature type="compositionally biased region" description="Basic and acidic residues" evidence="1">
    <location>
        <begin position="215"/>
        <end position="245"/>
    </location>
</feature>
<feature type="region of interest" description="Disordered" evidence="1">
    <location>
        <begin position="538"/>
        <end position="585"/>
    </location>
</feature>
<organism evidence="2 3">
    <name type="scientific">Tanacetum coccineum</name>
    <dbReference type="NCBI Taxonomy" id="301880"/>
    <lineage>
        <taxon>Eukaryota</taxon>
        <taxon>Viridiplantae</taxon>
        <taxon>Streptophyta</taxon>
        <taxon>Embryophyta</taxon>
        <taxon>Tracheophyta</taxon>
        <taxon>Spermatophyta</taxon>
        <taxon>Magnoliopsida</taxon>
        <taxon>eudicotyledons</taxon>
        <taxon>Gunneridae</taxon>
        <taxon>Pentapetalae</taxon>
        <taxon>asterids</taxon>
        <taxon>campanulids</taxon>
        <taxon>Asterales</taxon>
        <taxon>Asteraceae</taxon>
        <taxon>Asteroideae</taxon>
        <taxon>Anthemideae</taxon>
        <taxon>Anthemidinae</taxon>
        <taxon>Tanacetum</taxon>
    </lineage>
</organism>
<sequence>MPPKRTSTSETPAITLAAIRQLINDGISSALKAQAASMASASNPNKNTGTSGTPVARKGINDHKRKFEDRGNTTNNNNYPKHNNNNHSNNRNNNNYQDNNDLNKLVLVHVMAALVISISSDTSEESVGSHAPQVILFGAIPAIIPTIPEVPIVLTDPIVSPEVRAILVVSPTRVLDLVDYSSSSYPDPSKDSLPPVPDLPLVSPFLCSDDSEADDQSKLAEQRPERHESLTIHDAKVSRWRDRVTSRPSTPSGPSSHDILAPSFEFPLAPIVALPGIRRLRPLPARRLAWRHVPYHLSDHHSSPESSSSSSSSDPSLVHSSACDSSGQAHSRPSTRDRATPLSTPYPPTTSESSLGSSSERSLDSSSPSSRPSRKRCRSPTASVPSSTHVLRSISLTPVDLLPPCKRFRDSYSPEDNGDEHMEVDMGVEVVASDIREDEEEFEAEAGEADTREIAVDLLATRDVSESTGGDVPDHGIADGAVIESVQRFQGHRIARVDLGVTTMTERLSILEQDNVRLRDTLGREKEVVATYEEAHAANAFETENQSQNGSDCDNGNDGNGNGGNGNGRNENPNENGRGDRQVAR</sequence>
<feature type="compositionally biased region" description="Polar residues" evidence="1">
    <location>
        <begin position="43"/>
        <end position="53"/>
    </location>
</feature>
<keyword evidence="3" id="KW-1185">Reference proteome</keyword>
<proteinExistence type="predicted"/>
<accession>A0ABQ4XWG7</accession>
<feature type="compositionally biased region" description="Gly residues" evidence="1">
    <location>
        <begin position="558"/>
        <end position="567"/>
    </location>
</feature>
<feature type="region of interest" description="Disordered" evidence="1">
    <location>
        <begin position="210"/>
        <end position="258"/>
    </location>
</feature>